<dbReference type="OrthoDB" id="9815825at2"/>
<dbReference type="Proteomes" id="UP000281813">
    <property type="component" value="Unassembled WGS sequence"/>
</dbReference>
<dbReference type="SUPFAM" id="SSF55347">
    <property type="entry name" value="Glyceraldehyde-3-phosphate dehydrogenase-like, C-terminal domain"/>
    <property type="match status" value="1"/>
</dbReference>
<proteinExistence type="inferred from homology"/>
<comment type="similarity">
    <text evidence="1">Belongs to the Gfo/Idh/MocA family.</text>
</comment>
<dbReference type="Gene3D" id="3.40.50.720">
    <property type="entry name" value="NAD(P)-binding Rossmann-like Domain"/>
    <property type="match status" value="1"/>
</dbReference>
<evidence type="ECO:0000259" key="4">
    <source>
        <dbReference type="Pfam" id="PF22725"/>
    </source>
</evidence>
<dbReference type="EMBL" id="RBZO01000030">
    <property type="protein sequence ID" value="RKQ13470.1"/>
    <property type="molecule type" value="Genomic_DNA"/>
</dbReference>
<dbReference type="RefSeq" id="WP_121133588.1">
    <property type="nucleotide sequence ID" value="NZ_JBHUFK010000010.1"/>
</dbReference>
<dbReference type="PANTHER" id="PTHR22604:SF105">
    <property type="entry name" value="TRANS-1,2-DIHYDROBENZENE-1,2-DIOL DEHYDROGENASE"/>
    <property type="match status" value="1"/>
</dbReference>
<gene>
    <name evidence="5" type="ORF">D8M05_15970</name>
</gene>
<dbReference type="SUPFAM" id="SSF51735">
    <property type="entry name" value="NAD(P)-binding Rossmann-fold domains"/>
    <property type="match status" value="1"/>
</dbReference>
<evidence type="ECO:0000259" key="3">
    <source>
        <dbReference type="Pfam" id="PF01408"/>
    </source>
</evidence>
<reference evidence="5 6" key="1">
    <citation type="journal article" date="2015" name="Antonie Van Leeuwenhoek">
        <title>Oceanobacillus bengalensis sp. nov., a bacterium isolated from seawater of the Bay of Bengal.</title>
        <authorList>
            <person name="Yongchang O."/>
            <person name="Xiang W."/>
            <person name="Wang G."/>
        </authorList>
    </citation>
    <scope>NUCLEOTIDE SEQUENCE [LARGE SCALE GENOMIC DNA]</scope>
    <source>
        <strain evidence="5 6">MCCC 1K00260</strain>
    </source>
</reference>
<dbReference type="Pfam" id="PF22725">
    <property type="entry name" value="GFO_IDH_MocA_C3"/>
    <property type="match status" value="1"/>
</dbReference>
<dbReference type="PANTHER" id="PTHR22604">
    <property type="entry name" value="OXIDOREDUCTASES"/>
    <property type="match status" value="1"/>
</dbReference>
<dbReference type="Pfam" id="PF01408">
    <property type="entry name" value="GFO_IDH_MocA"/>
    <property type="match status" value="1"/>
</dbReference>
<keyword evidence="2" id="KW-0560">Oxidoreductase</keyword>
<dbReference type="InterPro" id="IPR050984">
    <property type="entry name" value="Gfo/Idh/MocA_domain"/>
</dbReference>
<comment type="caution">
    <text evidence="5">The sequence shown here is derived from an EMBL/GenBank/DDBJ whole genome shotgun (WGS) entry which is preliminary data.</text>
</comment>
<evidence type="ECO:0000256" key="1">
    <source>
        <dbReference type="ARBA" id="ARBA00010928"/>
    </source>
</evidence>
<feature type="domain" description="Gfo/Idh/MocA-like oxidoreductase N-terminal" evidence="3">
    <location>
        <begin position="5"/>
        <end position="123"/>
    </location>
</feature>
<dbReference type="Gene3D" id="3.30.360.10">
    <property type="entry name" value="Dihydrodipicolinate Reductase, domain 2"/>
    <property type="match status" value="1"/>
</dbReference>
<evidence type="ECO:0000256" key="2">
    <source>
        <dbReference type="ARBA" id="ARBA00023002"/>
    </source>
</evidence>
<sequence>MEKIKWGILSTANIAQKELFPAFMRSTNAEVVAIASRNGNRARAVADKFQIETVYNSYDELLNDPAIQAVYIPLPNHLHKEWVIKAAEKGKHVLCEKPAGLDANEVKEMIAVCEENNVLFMEAFMYHFHPQHERVRQIIDVGEIGEVKYMRAAFSFYLRDKEDNIRMGHVKGGGSLYDVGCYCIHSIRNIFREEPEIVYADAVVDPHYTVDTDVYGQLLFASGKRATFDASFGLVNRNEYEVIGTKGKIVVPRAYRPDKKGGDGIVIVEKPEVTRKEIVNGDQYRNEIEHLSEAIQQGEKHLKLSHTNTINNMKVMDACFESMKTAEKYKM</sequence>
<protein>
    <submittedName>
        <fullName evidence="5">Gfo/Idh/MocA family oxidoreductase</fullName>
    </submittedName>
</protein>
<name>A0A494YTP4_9BACI</name>
<feature type="domain" description="GFO/IDH/MocA-like oxidoreductase" evidence="4">
    <location>
        <begin position="133"/>
        <end position="249"/>
    </location>
</feature>
<organism evidence="5 6">
    <name type="scientific">Oceanobacillus bengalensis</name>
    <dbReference type="NCBI Taxonomy" id="1435466"/>
    <lineage>
        <taxon>Bacteria</taxon>
        <taxon>Bacillati</taxon>
        <taxon>Bacillota</taxon>
        <taxon>Bacilli</taxon>
        <taxon>Bacillales</taxon>
        <taxon>Bacillaceae</taxon>
        <taxon>Oceanobacillus</taxon>
    </lineage>
</organism>
<keyword evidence="6" id="KW-1185">Reference proteome</keyword>
<dbReference type="InterPro" id="IPR055170">
    <property type="entry name" value="GFO_IDH_MocA-like_dom"/>
</dbReference>
<dbReference type="InterPro" id="IPR000683">
    <property type="entry name" value="Gfo/Idh/MocA-like_OxRdtase_N"/>
</dbReference>
<dbReference type="InterPro" id="IPR036291">
    <property type="entry name" value="NAD(P)-bd_dom_sf"/>
</dbReference>
<dbReference type="AlphaFoldDB" id="A0A494YTP4"/>
<dbReference type="GO" id="GO:0016491">
    <property type="term" value="F:oxidoreductase activity"/>
    <property type="evidence" value="ECO:0007669"/>
    <property type="project" value="UniProtKB-KW"/>
</dbReference>
<evidence type="ECO:0000313" key="5">
    <source>
        <dbReference type="EMBL" id="RKQ13470.1"/>
    </source>
</evidence>
<accession>A0A494YTP4</accession>
<dbReference type="GO" id="GO:0000166">
    <property type="term" value="F:nucleotide binding"/>
    <property type="evidence" value="ECO:0007669"/>
    <property type="project" value="InterPro"/>
</dbReference>
<evidence type="ECO:0000313" key="6">
    <source>
        <dbReference type="Proteomes" id="UP000281813"/>
    </source>
</evidence>